<name>A0A1I6T0E9_9FLAO</name>
<keyword evidence="2" id="KW-1185">Reference proteome</keyword>
<dbReference type="EMBL" id="FOZP01000020">
    <property type="protein sequence ID" value="SFS82632.1"/>
    <property type="molecule type" value="Genomic_DNA"/>
</dbReference>
<dbReference type="AlphaFoldDB" id="A0A1I6T0E9"/>
<evidence type="ECO:0000313" key="2">
    <source>
        <dbReference type="Proteomes" id="UP000199312"/>
    </source>
</evidence>
<evidence type="ECO:0000313" key="1">
    <source>
        <dbReference type="EMBL" id="SFS82632.1"/>
    </source>
</evidence>
<gene>
    <name evidence="1" type="ORF">SAMN04488006_0918</name>
</gene>
<organism evidence="1 2">
    <name type="scientific">Lutibacter maritimus</name>
    <dbReference type="NCBI Taxonomy" id="593133"/>
    <lineage>
        <taxon>Bacteria</taxon>
        <taxon>Pseudomonadati</taxon>
        <taxon>Bacteroidota</taxon>
        <taxon>Flavobacteriia</taxon>
        <taxon>Flavobacteriales</taxon>
        <taxon>Flavobacteriaceae</taxon>
        <taxon>Lutibacter</taxon>
    </lineage>
</organism>
<accession>A0A1I6T0E9</accession>
<sequence length="207" mass="23810">MITLFSQVLVGQNNCGDFKDYNDSQKWIKELKQLKSNEIKTKIIERIECEQKSEPNDIDFWLTILFDGIIVSTANEIPIERNSILKLISSDNFNIGQSLCEVDGIYPEKCNLGFVMINGLEKPILNEIVELKNIRLKRKKGKIIIKLDSEIKNSIEFKVVDFLKIESTKLVLKSKLKKGNNRIVIKRSNNLQYIEANLNGNKLIILI</sequence>
<protein>
    <submittedName>
        <fullName evidence="1">Uncharacterized protein</fullName>
    </submittedName>
</protein>
<dbReference type="Proteomes" id="UP000199312">
    <property type="component" value="Unassembled WGS sequence"/>
</dbReference>
<dbReference type="RefSeq" id="WP_177219236.1">
    <property type="nucleotide sequence ID" value="NZ_FOZP01000020.1"/>
</dbReference>
<reference evidence="2" key="1">
    <citation type="submission" date="2016-10" db="EMBL/GenBank/DDBJ databases">
        <authorList>
            <person name="Varghese N."/>
            <person name="Submissions S."/>
        </authorList>
    </citation>
    <scope>NUCLEOTIDE SEQUENCE [LARGE SCALE GENOMIC DNA]</scope>
    <source>
        <strain evidence="2">DSM 24450</strain>
    </source>
</reference>
<proteinExistence type="predicted"/>